<keyword evidence="4 7" id="KW-0378">Hydrolase</keyword>
<evidence type="ECO:0000256" key="3">
    <source>
        <dbReference type="ARBA" id="ARBA00022723"/>
    </source>
</evidence>
<proteinExistence type="inferred from homology"/>
<name>A0A6I3M7S4_9MICO</name>
<evidence type="ECO:0000256" key="5">
    <source>
        <dbReference type="ARBA" id="ARBA00022833"/>
    </source>
</evidence>
<dbReference type="Pfam" id="PF00753">
    <property type="entry name" value="Lactamase_B"/>
    <property type="match status" value="1"/>
</dbReference>
<dbReference type="InterPro" id="IPR051013">
    <property type="entry name" value="MBL_superfamily_lactonases"/>
</dbReference>
<comment type="similarity">
    <text evidence="2">Belongs to the metallo-beta-lactamase superfamily.</text>
</comment>
<protein>
    <submittedName>
        <fullName evidence="7">MBL fold metallo-hydrolase</fullName>
    </submittedName>
</protein>
<keyword evidence="3" id="KW-0479">Metal-binding</keyword>
<sequence length="262" mass="29269">MTDPAVHEIYAVKYGQNLTGLRGHYFMGPDGDPHDEHMQLDYFVWVIRSPGQDVLLDAGFTAATNARRGRDHWEDPSRAVTRIGVDPASVPFVILSHLHYDHCGDLDPFSSATFVVQQEEVAFWTGPYAARGEFARYVELEDIQRIVRLNFERRLLQVDGAREVVDGVWVQRVGGHTPGLQATFVRTAQGIVALASDASHFFENVEQDRPFAVHADVVDMYRTFDTMNARATSGLVIAGHDPAMFDRFPAVPGHEGHVVRIA</sequence>
<dbReference type="InterPro" id="IPR036866">
    <property type="entry name" value="RibonucZ/Hydroxyglut_hydro"/>
</dbReference>
<dbReference type="GO" id="GO:0016787">
    <property type="term" value="F:hydrolase activity"/>
    <property type="evidence" value="ECO:0007669"/>
    <property type="project" value="UniProtKB-KW"/>
</dbReference>
<comment type="caution">
    <text evidence="7">The sequence shown here is derived from an EMBL/GenBank/DDBJ whole genome shotgun (WGS) entry which is preliminary data.</text>
</comment>
<dbReference type="GO" id="GO:0046872">
    <property type="term" value="F:metal ion binding"/>
    <property type="evidence" value="ECO:0007669"/>
    <property type="project" value="UniProtKB-KW"/>
</dbReference>
<comment type="cofactor">
    <cofactor evidence="1">
        <name>Zn(2+)</name>
        <dbReference type="ChEBI" id="CHEBI:29105"/>
    </cofactor>
</comment>
<gene>
    <name evidence="7" type="ORF">GJ743_12995</name>
</gene>
<reference evidence="7 8" key="1">
    <citation type="submission" date="2019-11" db="EMBL/GenBank/DDBJ databases">
        <title>Agromyces kandeliae sp. nov., isolated from mangrove soil.</title>
        <authorList>
            <person name="Wang R."/>
        </authorList>
    </citation>
    <scope>NUCLEOTIDE SEQUENCE [LARGE SCALE GENOMIC DNA]</scope>
    <source>
        <strain evidence="7 8">JCM 11433</strain>
    </source>
</reference>
<accession>A0A6I3M7S4</accession>
<evidence type="ECO:0000256" key="1">
    <source>
        <dbReference type="ARBA" id="ARBA00001947"/>
    </source>
</evidence>
<keyword evidence="5" id="KW-0862">Zinc</keyword>
<feature type="domain" description="Metallo-beta-lactamase" evidence="6">
    <location>
        <begin position="41"/>
        <end position="240"/>
    </location>
</feature>
<evidence type="ECO:0000259" key="6">
    <source>
        <dbReference type="SMART" id="SM00849"/>
    </source>
</evidence>
<organism evidence="7 8">
    <name type="scientific">Agromyces bracchium</name>
    <dbReference type="NCBI Taxonomy" id="88376"/>
    <lineage>
        <taxon>Bacteria</taxon>
        <taxon>Bacillati</taxon>
        <taxon>Actinomycetota</taxon>
        <taxon>Actinomycetes</taxon>
        <taxon>Micrococcales</taxon>
        <taxon>Microbacteriaceae</taxon>
        <taxon>Agromyces</taxon>
    </lineage>
</organism>
<evidence type="ECO:0000313" key="7">
    <source>
        <dbReference type="EMBL" id="MTH69285.1"/>
    </source>
</evidence>
<dbReference type="CDD" id="cd07729">
    <property type="entry name" value="AHL_lactonase_MBL-fold"/>
    <property type="match status" value="1"/>
</dbReference>
<dbReference type="PANTHER" id="PTHR42978:SF7">
    <property type="entry name" value="METALLO-HYDROLASE RV2300C-RELATED"/>
    <property type="match status" value="1"/>
</dbReference>
<dbReference type="PANTHER" id="PTHR42978">
    <property type="entry name" value="QUORUM-QUENCHING LACTONASE YTNP-RELATED-RELATED"/>
    <property type="match status" value="1"/>
</dbReference>
<keyword evidence="8" id="KW-1185">Reference proteome</keyword>
<dbReference type="EMBL" id="WMLB01000025">
    <property type="protein sequence ID" value="MTH69285.1"/>
    <property type="molecule type" value="Genomic_DNA"/>
</dbReference>
<evidence type="ECO:0000313" key="8">
    <source>
        <dbReference type="Proteomes" id="UP000433071"/>
    </source>
</evidence>
<dbReference type="Proteomes" id="UP000433071">
    <property type="component" value="Unassembled WGS sequence"/>
</dbReference>
<dbReference type="AlphaFoldDB" id="A0A6I3M7S4"/>
<dbReference type="InterPro" id="IPR001279">
    <property type="entry name" value="Metallo-B-lactamas"/>
</dbReference>
<evidence type="ECO:0000256" key="2">
    <source>
        <dbReference type="ARBA" id="ARBA00007749"/>
    </source>
</evidence>
<evidence type="ECO:0000256" key="4">
    <source>
        <dbReference type="ARBA" id="ARBA00022801"/>
    </source>
</evidence>
<dbReference type="SMART" id="SM00849">
    <property type="entry name" value="Lactamase_B"/>
    <property type="match status" value="1"/>
</dbReference>
<dbReference type="SUPFAM" id="SSF56281">
    <property type="entry name" value="Metallo-hydrolase/oxidoreductase"/>
    <property type="match status" value="1"/>
</dbReference>
<dbReference type="RefSeq" id="WP_155052287.1">
    <property type="nucleotide sequence ID" value="NZ_BAAAIB010000014.1"/>
</dbReference>
<dbReference type="OrthoDB" id="3196337at2"/>
<dbReference type="Gene3D" id="3.60.15.10">
    <property type="entry name" value="Ribonuclease Z/Hydroxyacylglutathione hydrolase-like"/>
    <property type="match status" value="1"/>
</dbReference>